<dbReference type="Proteomes" id="UP000677611">
    <property type="component" value="Unassembled WGS sequence"/>
</dbReference>
<gene>
    <name evidence="2" type="ORF">J4P90_06170</name>
</gene>
<protein>
    <submittedName>
        <fullName evidence="2">YlbD family protein</fullName>
    </submittedName>
</protein>
<keyword evidence="3" id="KW-1185">Reference proteome</keyword>
<dbReference type="RefSeq" id="WP_208017072.1">
    <property type="nucleotide sequence ID" value="NZ_JAGDQJ010000007.1"/>
</dbReference>
<dbReference type="EMBL" id="JAGDQJ010000007">
    <property type="protein sequence ID" value="MBO1624838.1"/>
    <property type="molecule type" value="Genomic_DNA"/>
</dbReference>
<comment type="caution">
    <text evidence="2">The sequence shown here is derived from an EMBL/GenBank/DDBJ whole genome shotgun (WGS) entry which is preliminary data.</text>
</comment>
<dbReference type="Pfam" id="PF14071">
    <property type="entry name" value="YlbD_coat"/>
    <property type="match status" value="1"/>
</dbReference>
<feature type="region of interest" description="Disordered" evidence="1">
    <location>
        <begin position="119"/>
        <end position="141"/>
    </location>
</feature>
<dbReference type="InterPro" id="IPR025953">
    <property type="entry name" value="YlbD_coat"/>
</dbReference>
<name>A0ABS3NV72_9BACI</name>
<reference evidence="2 3" key="1">
    <citation type="submission" date="2021-03" db="EMBL/GenBank/DDBJ databases">
        <title>Identification of novel Bacillus strains.</title>
        <authorList>
            <person name="Xiao Z."/>
            <person name="Li Y."/>
            <person name="Shen J."/>
        </authorList>
    </citation>
    <scope>NUCLEOTIDE SEQUENCE [LARGE SCALE GENOMIC DNA]</scope>
    <source>
        <strain evidence="2 3">SY8</strain>
    </source>
</reference>
<evidence type="ECO:0000313" key="2">
    <source>
        <dbReference type="EMBL" id="MBO1624838.1"/>
    </source>
</evidence>
<evidence type="ECO:0000313" key="3">
    <source>
        <dbReference type="Proteomes" id="UP000677611"/>
    </source>
</evidence>
<accession>A0ABS3NV72</accession>
<organism evidence="2 3">
    <name type="scientific">Bacillus arachidis</name>
    <dbReference type="NCBI Taxonomy" id="2819290"/>
    <lineage>
        <taxon>Bacteria</taxon>
        <taxon>Bacillati</taxon>
        <taxon>Bacillota</taxon>
        <taxon>Bacilli</taxon>
        <taxon>Bacillales</taxon>
        <taxon>Bacillaceae</taxon>
        <taxon>Bacillus</taxon>
    </lineage>
</organism>
<sequence>MTKTKGPLHPSVQQFKEFVNHHPKMVHEVRNGQKTWQQFYEEWYLLGEQDEIWNAYKADGEAISSPIQENRTENNDEKAADLMGQMLSFLKKLDAEQMQQHLANVTSAIGSVQQVIQQFQGNRTQPEQRTSENNPFFFRKD</sequence>
<proteinExistence type="predicted"/>
<feature type="compositionally biased region" description="Polar residues" evidence="1">
    <location>
        <begin position="119"/>
        <end position="134"/>
    </location>
</feature>
<evidence type="ECO:0000256" key="1">
    <source>
        <dbReference type="SAM" id="MobiDB-lite"/>
    </source>
</evidence>